<dbReference type="Proteomes" id="UP000095149">
    <property type="component" value="Unassembled WGS sequence"/>
</dbReference>
<reference evidence="2 3" key="1">
    <citation type="submission" date="2016-06" db="EMBL/GenBank/DDBJ databases">
        <title>Evolution of pathogenesis and genome organization in the Tremellales.</title>
        <authorList>
            <person name="Cuomo C."/>
            <person name="Litvintseva A."/>
            <person name="Heitman J."/>
            <person name="Chen Y."/>
            <person name="Sun S."/>
            <person name="Springer D."/>
            <person name="Dromer F."/>
            <person name="Young S."/>
            <person name="Zeng Q."/>
            <person name="Chapman S."/>
            <person name="Gujja S."/>
            <person name="Saif S."/>
            <person name="Birren B."/>
        </authorList>
    </citation>
    <scope>NUCLEOTIDE SEQUENCE [LARGE SCALE GENOMIC DNA]</scope>
    <source>
        <strain evidence="2 3">CBS 6273</strain>
    </source>
</reference>
<proteinExistence type="predicted"/>
<gene>
    <name evidence="2" type="ORF">I350_07092</name>
</gene>
<evidence type="ECO:0000259" key="1">
    <source>
        <dbReference type="Pfam" id="PF16035"/>
    </source>
</evidence>
<dbReference type="EMBL" id="MEKH01000011">
    <property type="protein sequence ID" value="ODO00451.1"/>
    <property type="molecule type" value="Genomic_DNA"/>
</dbReference>
<dbReference type="GO" id="GO:0016872">
    <property type="term" value="F:intramolecular lyase activity"/>
    <property type="evidence" value="ECO:0007669"/>
    <property type="project" value="InterPro"/>
</dbReference>
<dbReference type="SUPFAM" id="SSF54626">
    <property type="entry name" value="Chalcone isomerase"/>
    <property type="match status" value="1"/>
</dbReference>
<dbReference type="OrthoDB" id="18193at2759"/>
<sequence length="311" mass="33892">MASRISPMLSALRSSTTLARPFARRAAAPLVATAVGGGIVYLSVAALEPWKYQNPFLIHADSAAHPDFRVDPKSQLPFRVDPETSIEFPITLSTTTPTPALTLVGLGVRKVSFLRIKVYSAGFYVQEGATRCLHYIPGWSTFTAQHLLTPPTPSADPLLSPQLSGEALMANLLDQKVGCAVRIVPNRNTDFGHLRDAFVRSLNARQKAMHQEGALSEAEEERLTTSIQSFKAFFPSSVVPKGKSLVLLRPAEGGIVVEYEGSILGRLDDPWVGKQLMLTYFADNGVVSEKLKEDVAHGLEGFVQRNRSPPQ</sequence>
<comment type="caution">
    <text evidence="2">The sequence shown here is derived from an EMBL/GenBank/DDBJ whole genome shotgun (WGS) entry which is preliminary data.</text>
</comment>
<dbReference type="PANTHER" id="PTHR47284:SF3">
    <property type="entry name" value="FATTY-ACID-BINDING PROTEIN 2"/>
    <property type="match status" value="1"/>
</dbReference>
<feature type="domain" description="Chalcone isomerase" evidence="1">
    <location>
        <begin position="101"/>
        <end position="296"/>
    </location>
</feature>
<name>A0A1E3JHT9_9TREE</name>
<organism evidence="2 3">
    <name type="scientific">Cryptococcus amylolentus CBS 6273</name>
    <dbReference type="NCBI Taxonomy" id="1296118"/>
    <lineage>
        <taxon>Eukaryota</taxon>
        <taxon>Fungi</taxon>
        <taxon>Dikarya</taxon>
        <taxon>Basidiomycota</taxon>
        <taxon>Agaricomycotina</taxon>
        <taxon>Tremellomycetes</taxon>
        <taxon>Tremellales</taxon>
        <taxon>Cryptococcaceae</taxon>
        <taxon>Cryptococcus</taxon>
    </lineage>
</organism>
<evidence type="ECO:0000313" key="2">
    <source>
        <dbReference type="EMBL" id="ODO00451.1"/>
    </source>
</evidence>
<dbReference type="InterPro" id="IPR016088">
    <property type="entry name" value="Chalcone_isomerase_3-sand"/>
</dbReference>
<accession>A0A1E3JHT9</accession>
<dbReference type="InterPro" id="IPR036298">
    <property type="entry name" value="Chalcone_isomerase_sf"/>
</dbReference>
<dbReference type="PANTHER" id="PTHR47284">
    <property type="entry name" value="FATTY-ACID-BINDING PROTEIN 2"/>
    <property type="match status" value="1"/>
</dbReference>
<dbReference type="Pfam" id="PF16035">
    <property type="entry name" value="Chalcone_2"/>
    <property type="match status" value="1"/>
</dbReference>
<dbReference type="Gene3D" id="3.50.70.10">
    <property type="match status" value="1"/>
</dbReference>
<dbReference type="AlphaFoldDB" id="A0A1E3JHT9"/>
<protein>
    <recommendedName>
        <fullName evidence="1">Chalcone isomerase domain-containing protein</fullName>
    </recommendedName>
</protein>
<dbReference type="InterPro" id="IPR016087">
    <property type="entry name" value="Chalcone_isomerase"/>
</dbReference>
<evidence type="ECO:0000313" key="3">
    <source>
        <dbReference type="Proteomes" id="UP000095149"/>
    </source>
</evidence>